<dbReference type="GeneID" id="66131527"/>
<dbReference type="Pfam" id="PF13337">
    <property type="entry name" value="BrxL_ATPase"/>
    <property type="match status" value="1"/>
</dbReference>
<accession>A0ABM7H7N0</accession>
<dbReference type="InterPro" id="IPR046838">
    <property type="entry name" value="BrxL_N"/>
</dbReference>
<feature type="domain" description="BREX system Lon protease-like BrxL N-terminal" evidence="2">
    <location>
        <begin position="31"/>
        <end position="161"/>
    </location>
</feature>
<evidence type="ECO:0000313" key="3">
    <source>
        <dbReference type="EMBL" id="BBL68815.1"/>
    </source>
</evidence>
<name>A0ABM7H7N0_9EURY</name>
<dbReference type="Pfam" id="PF20442">
    <property type="entry name" value="BrxL_N"/>
    <property type="match status" value="1"/>
</dbReference>
<dbReference type="Proteomes" id="UP000824969">
    <property type="component" value="Chromosome"/>
</dbReference>
<dbReference type="RefSeq" id="WP_221056857.1">
    <property type="nucleotide sequence ID" value="NZ_AP019781.1"/>
</dbReference>
<dbReference type="EMBL" id="AP019781">
    <property type="protein sequence ID" value="BBL68815.1"/>
    <property type="molecule type" value="Genomic_DNA"/>
</dbReference>
<reference evidence="3 4" key="1">
    <citation type="submission" date="2019-06" db="EMBL/GenBank/DDBJ databases">
        <title>Complete genome sequence of Methanoculleus chikugoensis strain MG62.</title>
        <authorList>
            <person name="Asakawa S."/>
            <person name="Dianou D."/>
        </authorList>
    </citation>
    <scope>NUCLEOTIDE SEQUENCE [LARGE SCALE GENOMIC DNA]</scope>
    <source>
        <strain evidence="3 4">MG62</strain>
    </source>
</reference>
<evidence type="ECO:0000256" key="1">
    <source>
        <dbReference type="SAM" id="MobiDB-lite"/>
    </source>
</evidence>
<protein>
    <recommendedName>
        <fullName evidence="2">BREX system Lon protease-like BrxL N-terminal domain-containing protein</fullName>
    </recommendedName>
</protein>
<organism evidence="3 4">
    <name type="scientific">Methanoculleus chikugoensis</name>
    <dbReference type="NCBI Taxonomy" id="118126"/>
    <lineage>
        <taxon>Archaea</taxon>
        <taxon>Methanobacteriati</taxon>
        <taxon>Methanobacteriota</taxon>
        <taxon>Stenosarchaea group</taxon>
        <taxon>Methanomicrobia</taxon>
        <taxon>Methanomicrobiales</taxon>
        <taxon>Methanomicrobiaceae</taxon>
        <taxon>Methanoculleus</taxon>
    </lineage>
</organism>
<feature type="region of interest" description="Disordered" evidence="1">
    <location>
        <begin position="1"/>
        <end position="20"/>
    </location>
</feature>
<keyword evidence="4" id="KW-1185">Reference proteome</keyword>
<proteinExistence type="predicted"/>
<dbReference type="InterPro" id="IPR014061">
    <property type="entry name" value="BrxL-like"/>
</dbReference>
<evidence type="ECO:0000259" key="2">
    <source>
        <dbReference type="Pfam" id="PF20442"/>
    </source>
</evidence>
<dbReference type="NCBIfam" id="TIGR02688">
    <property type="entry name" value="BREX system Lon protease-like protein BrxL"/>
    <property type="match status" value="1"/>
</dbReference>
<evidence type="ECO:0000313" key="4">
    <source>
        <dbReference type="Proteomes" id="UP000824969"/>
    </source>
</evidence>
<sequence length="500" mass="57001">MEEKIPETMTFDETSEPREYAPDELDKKIRELFPGESVNKRLTKTGLLSSRALPSFVSDWLISKFSSGNQLDTLALQRFLDNYLPDKSRAEEIKHRLMSDRARVTILADFRVTPNIQSGEEYLEIPILDVTGKEGMVDPIILDKSPELLNGGMWGVGELVYNQPESRKKDGRIVLKEFTPFRPYQANLDYYRKARSRFSSTIEWIDFLLKNMEYDPHSFEDTSQKMRMISRLLPFVQPRVNLIELAPKGTGKSYVFGRLSKYGWLISGGSVSRAQLFYDISKKRRGLITRFDYVALDEIQSIKFGSNPEEVIGALKGYLESGAYNVASYSAQADAGFIILGNIPISESGRPISNNYFDSLPNFMQEGAFLDRFHGFIEGWKLPRIKVGSIGKGYALNSEFFSEVMHGLRSDTTPAAVVDAYLDVPKDADKRDVTAVTRIASGFLKLLYPQVRSVNEIDVNDFETYCFEPALRMRTIIREQLHRLDEEFPEDMPEVVVKKV</sequence>
<gene>
    <name evidence="3" type="ORF">MchiMG62_19960</name>
</gene>